<evidence type="ECO:0000259" key="2">
    <source>
        <dbReference type="Pfam" id="PF00582"/>
    </source>
</evidence>
<reference evidence="3 4" key="1">
    <citation type="submission" date="2020-06" db="EMBL/GenBank/DDBJ databases">
        <title>High-quality draft genome of sulfate reducer Desulfobacter latus type strain AcrS2 isolated from marine sediment.</title>
        <authorList>
            <person name="Hoppe M."/>
            <person name="Larsen C.K."/>
            <person name="Marshall I.P.G."/>
            <person name="Schramm A."/>
            <person name="Marietou A.G."/>
        </authorList>
    </citation>
    <scope>NUCLEOTIDE SEQUENCE [LARGE SCALE GENOMIC DNA]</scope>
    <source>
        <strain evidence="3 4">AcRS2</strain>
    </source>
</reference>
<dbReference type="PANTHER" id="PTHR46268">
    <property type="entry name" value="STRESS RESPONSE PROTEIN NHAX"/>
    <property type="match status" value="1"/>
</dbReference>
<evidence type="ECO:0000313" key="3">
    <source>
        <dbReference type="EMBL" id="NWH04026.1"/>
    </source>
</evidence>
<protein>
    <submittedName>
        <fullName evidence="3">Universal stress protein</fullName>
    </submittedName>
</protein>
<proteinExistence type="inferred from homology"/>
<comment type="caution">
    <text evidence="3">The sequence shown here is derived from an EMBL/GenBank/DDBJ whole genome shotgun (WGS) entry which is preliminary data.</text>
</comment>
<dbReference type="Pfam" id="PF00582">
    <property type="entry name" value="Usp"/>
    <property type="match status" value="1"/>
</dbReference>
<comment type="similarity">
    <text evidence="1">Belongs to the universal stress protein A family.</text>
</comment>
<name>A0A850T9J0_9BACT</name>
<gene>
    <name evidence="3" type="ORF">HXW94_03305</name>
</gene>
<dbReference type="CDD" id="cd00293">
    <property type="entry name" value="USP-like"/>
    <property type="match status" value="1"/>
</dbReference>
<dbReference type="PANTHER" id="PTHR46268:SF15">
    <property type="entry name" value="UNIVERSAL STRESS PROTEIN HP_0031"/>
    <property type="match status" value="1"/>
</dbReference>
<sequence>MKHPKRILVVSMGTKQALEAVQWGISFARNYGAELFVTHIVHNPFGLEGWSLPISSAKVIKDEFTKILEDARKDLQDYIKAEDTEGLAIQESIMQGEPVQEITKFISEKNIDLMVMTAHEQGYLEHLLMGQDIRELIRKMPCSIFLVKRDLEYKRYE</sequence>
<evidence type="ECO:0000313" key="4">
    <source>
        <dbReference type="Proteomes" id="UP000553343"/>
    </source>
</evidence>
<organism evidence="3 4">
    <name type="scientific">Desulfobacter latus</name>
    <dbReference type="NCBI Taxonomy" id="2292"/>
    <lineage>
        <taxon>Bacteria</taxon>
        <taxon>Pseudomonadati</taxon>
        <taxon>Thermodesulfobacteriota</taxon>
        <taxon>Desulfobacteria</taxon>
        <taxon>Desulfobacterales</taxon>
        <taxon>Desulfobacteraceae</taxon>
        <taxon>Desulfobacter</taxon>
    </lineage>
</organism>
<dbReference type="SUPFAM" id="SSF52402">
    <property type="entry name" value="Adenine nucleotide alpha hydrolases-like"/>
    <property type="match status" value="1"/>
</dbReference>
<keyword evidence="4" id="KW-1185">Reference proteome</keyword>
<dbReference type="EMBL" id="JACADJ010000006">
    <property type="protein sequence ID" value="NWH04026.1"/>
    <property type="molecule type" value="Genomic_DNA"/>
</dbReference>
<dbReference type="InterPro" id="IPR006016">
    <property type="entry name" value="UspA"/>
</dbReference>
<feature type="domain" description="UspA" evidence="2">
    <location>
        <begin position="5"/>
        <end position="148"/>
    </location>
</feature>
<accession>A0A850T9J0</accession>
<dbReference type="Gene3D" id="3.40.50.620">
    <property type="entry name" value="HUPs"/>
    <property type="match status" value="1"/>
</dbReference>
<dbReference type="RefSeq" id="WP_178365471.1">
    <property type="nucleotide sequence ID" value="NZ_JACADJ010000006.1"/>
</dbReference>
<dbReference type="AlphaFoldDB" id="A0A850T9J0"/>
<dbReference type="Proteomes" id="UP000553343">
    <property type="component" value="Unassembled WGS sequence"/>
</dbReference>
<dbReference type="InterPro" id="IPR014729">
    <property type="entry name" value="Rossmann-like_a/b/a_fold"/>
</dbReference>
<evidence type="ECO:0000256" key="1">
    <source>
        <dbReference type="ARBA" id="ARBA00008791"/>
    </source>
</evidence>